<dbReference type="EMBL" id="AP022612">
    <property type="protein sequence ID" value="BBZ34488.1"/>
    <property type="molecule type" value="Genomic_DNA"/>
</dbReference>
<gene>
    <name evidence="1" type="ORF">MCNF_30930</name>
</gene>
<evidence type="ECO:0000313" key="2">
    <source>
        <dbReference type="Proteomes" id="UP000466931"/>
    </source>
</evidence>
<sequence length="48" mass="5343">MTTESFPNDKIDELQREIDRLSQQLGVRPVPVGLKTNDGLNIFVDDAG</sequence>
<reference evidence="1" key="1">
    <citation type="journal article" date="2019" name="Emerg. Microbes Infect.">
        <title>Comprehensive subspecies identification of 175 nontuberculous mycobacteria species based on 7547 genomic profiles.</title>
        <authorList>
            <person name="Matsumoto Y."/>
            <person name="Kinjo T."/>
            <person name="Motooka D."/>
            <person name="Nabeya D."/>
            <person name="Jung N."/>
            <person name="Uechi K."/>
            <person name="Horii T."/>
            <person name="Iida T."/>
            <person name="Fujita J."/>
            <person name="Nakamura S."/>
        </authorList>
    </citation>
    <scope>NUCLEOTIDE SEQUENCE [LARGE SCALE GENOMIC DNA]</scope>
    <source>
        <strain evidence="1">JCM 13671</strain>
    </source>
</reference>
<accession>A0A7I7XYR2</accession>
<protein>
    <submittedName>
        <fullName evidence="1">Uncharacterized protein</fullName>
    </submittedName>
</protein>
<organism evidence="1 2">
    <name type="scientific">Mycolicibacterium confluentis</name>
    <dbReference type="NCBI Taxonomy" id="28047"/>
    <lineage>
        <taxon>Bacteria</taxon>
        <taxon>Bacillati</taxon>
        <taxon>Actinomycetota</taxon>
        <taxon>Actinomycetes</taxon>
        <taxon>Mycobacteriales</taxon>
        <taxon>Mycobacteriaceae</taxon>
        <taxon>Mycolicibacterium</taxon>
    </lineage>
</organism>
<dbReference type="Proteomes" id="UP000466931">
    <property type="component" value="Chromosome"/>
</dbReference>
<name>A0A7I7XYR2_9MYCO</name>
<reference evidence="1" key="2">
    <citation type="submission" date="2020-02" db="EMBL/GenBank/DDBJ databases">
        <authorList>
            <person name="Matsumoto Y."/>
            <person name="Motooka D."/>
            <person name="Nakamura S."/>
        </authorList>
    </citation>
    <scope>NUCLEOTIDE SEQUENCE</scope>
    <source>
        <strain evidence="1">JCM 13671</strain>
    </source>
</reference>
<keyword evidence="2" id="KW-1185">Reference proteome</keyword>
<proteinExistence type="predicted"/>
<evidence type="ECO:0000313" key="1">
    <source>
        <dbReference type="EMBL" id="BBZ34488.1"/>
    </source>
</evidence>
<dbReference type="AlphaFoldDB" id="A0A7I7XYR2"/>